<dbReference type="Proteomes" id="UP000177701">
    <property type="component" value="Unassembled WGS sequence"/>
</dbReference>
<evidence type="ECO:0000256" key="4">
    <source>
        <dbReference type="ARBA" id="ARBA00022989"/>
    </source>
</evidence>
<keyword evidence="3 6" id="KW-0812">Transmembrane</keyword>
<protein>
    <submittedName>
        <fullName evidence="7">Cobalt ECF transporter T component CbiQ</fullName>
    </submittedName>
</protein>
<dbReference type="PANTHER" id="PTHR34857:SF2">
    <property type="entry name" value="SLL0384 PROTEIN"/>
    <property type="match status" value="1"/>
</dbReference>
<dbReference type="GO" id="GO:0043190">
    <property type="term" value="C:ATP-binding cassette (ABC) transporter complex"/>
    <property type="evidence" value="ECO:0007669"/>
    <property type="project" value="InterPro"/>
</dbReference>
<evidence type="ECO:0000313" key="7">
    <source>
        <dbReference type="EMBL" id="OGD16874.1"/>
    </source>
</evidence>
<dbReference type="InterPro" id="IPR003339">
    <property type="entry name" value="ABC/ECF_trnsptr_transmembrane"/>
</dbReference>
<organism evidence="7 8">
    <name type="scientific">Candidatus Sediminicultor quintus</name>
    <dbReference type="NCBI Taxonomy" id="1797291"/>
    <lineage>
        <taxon>Bacteria</taxon>
        <taxon>Pseudomonadati</taxon>
        <taxon>Atribacterota</taxon>
        <taxon>Candidatus Phoenicimicrobiia</taxon>
        <taxon>Candidatus Pheonicimicrobiales</taxon>
        <taxon>Candidatus Phoenicimicrobiaceae</taxon>
        <taxon>Candidatus Sediminicultor</taxon>
    </lineage>
</organism>
<keyword evidence="2" id="KW-1003">Cell membrane</keyword>
<dbReference type="PANTHER" id="PTHR34857">
    <property type="entry name" value="SLL0384 PROTEIN"/>
    <property type="match status" value="1"/>
</dbReference>
<dbReference type="InterPro" id="IPR051611">
    <property type="entry name" value="ECF_transporter_component"/>
</dbReference>
<keyword evidence="5 6" id="KW-0472">Membrane</keyword>
<dbReference type="STRING" id="1797291.A2V47_05585"/>
<dbReference type="NCBIfam" id="TIGR02454">
    <property type="entry name" value="ECF_T_CbiQ"/>
    <property type="match status" value="1"/>
</dbReference>
<sequence length="247" mass="28417">MIKEKFSEGDSFFHKLDPRVKIIVALFFSVIVAVTDKYTSLSGGLLFAVGAVAVARLRTKEIVSRLLVVNSFIFFLWLMLPFTFPGKNIYTLGSLNISQEGIKYAFLITIKSNSIILAGIALLSTSSIFNLVHALRHLHFPDKLTQLFFFTYRYTQTIHSEYIRLNNAIKIRGFKARTNFHTYRTYAYLVGMMLVRSYDRSKRVYNAMLCRGFKGKFWTLNHFVFKKSELITGIMMISYIIGLVLLP</sequence>
<dbReference type="AlphaFoldDB" id="A0A1F5AG01"/>
<keyword evidence="4 6" id="KW-1133">Transmembrane helix</keyword>
<evidence type="ECO:0000313" key="8">
    <source>
        <dbReference type="Proteomes" id="UP000177701"/>
    </source>
</evidence>
<reference evidence="7 8" key="1">
    <citation type="journal article" date="2016" name="Nat. Commun.">
        <title>Thousands of microbial genomes shed light on interconnected biogeochemical processes in an aquifer system.</title>
        <authorList>
            <person name="Anantharaman K."/>
            <person name="Brown C.T."/>
            <person name="Hug L.A."/>
            <person name="Sharon I."/>
            <person name="Castelle C.J."/>
            <person name="Probst A.J."/>
            <person name="Thomas B.C."/>
            <person name="Singh A."/>
            <person name="Wilkins M.J."/>
            <person name="Karaoz U."/>
            <person name="Brodie E.L."/>
            <person name="Williams K.H."/>
            <person name="Hubbard S.S."/>
            <person name="Banfield J.F."/>
        </authorList>
    </citation>
    <scope>NUCLEOTIDE SEQUENCE [LARGE SCALE GENOMIC DNA]</scope>
</reference>
<feature type="transmembrane region" description="Helical" evidence="6">
    <location>
        <begin position="230"/>
        <end position="246"/>
    </location>
</feature>
<dbReference type="InterPro" id="IPR012809">
    <property type="entry name" value="ECF_CbiQ"/>
</dbReference>
<proteinExistence type="predicted"/>
<dbReference type="GO" id="GO:0006824">
    <property type="term" value="P:cobalt ion transport"/>
    <property type="evidence" value="ECO:0007669"/>
    <property type="project" value="InterPro"/>
</dbReference>
<feature type="transmembrane region" description="Helical" evidence="6">
    <location>
        <begin position="66"/>
        <end position="84"/>
    </location>
</feature>
<gene>
    <name evidence="7" type="ORF">A2V47_05585</name>
</gene>
<name>A0A1F5AG01_9BACT</name>
<evidence type="ECO:0000256" key="6">
    <source>
        <dbReference type="SAM" id="Phobius"/>
    </source>
</evidence>
<dbReference type="Pfam" id="PF02361">
    <property type="entry name" value="CbiQ"/>
    <property type="match status" value="1"/>
</dbReference>
<evidence type="ECO:0000256" key="3">
    <source>
        <dbReference type="ARBA" id="ARBA00022692"/>
    </source>
</evidence>
<feature type="transmembrane region" description="Helical" evidence="6">
    <location>
        <begin position="41"/>
        <end position="59"/>
    </location>
</feature>
<evidence type="ECO:0000256" key="2">
    <source>
        <dbReference type="ARBA" id="ARBA00022475"/>
    </source>
</evidence>
<evidence type="ECO:0000256" key="1">
    <source>
        <dbReference type="ARBA" id="ARBA00004651"/>
    </source>
</evidence>
<evidence type="ECO:0000256" key="5">
    <source>
        <dbReference type="ARBA" id="ARBA00023136"/>
    </source>
</evidence>
<comment type="subcellular location">
    <subcellularLocation>
        <location evidence="1">Cell membrane</location>
        <topology evidence="1">Multi-pass membrane protein</topology>
    </subcellularLocation>
</comment>
<dbReference type="CDD" id="cd16914">
    <property type="entry name" value="EcfT"/>
    <property type="match status" value="1"/>
</dbReference>
<feature type="transmembrane region" description="Helical" evidence="6">
    <location>
        <begin position="104"/>
        <end position="132"/>
    </location>
</feature>
<comment type="caution">
    <text evidence="7">The sequence shown here is derived from an EMBL/GenBank/DDBJ whole genome shotgun (WGS) entry which is preliminary data.</text>
</comment>
<accession>A0A1F5AG01</accession>
<dbReference type="EMBL" id="MEYH01000022">
    <property type="protein sequence ID" value="OGD16874.1"/>
    <property type="molecule type" value="Genomic_DNA"/>
</dbReference>